<evidence type="ECO:0000256" key="11">
    <source>
        <dbReference type="RuleBase" id="RU003357"/>
    </source>
</evidence>
<keyword evidence="16" id="KW-1185">Reference proteome</keyword>
<reference evidence="15 16" key="1">
    <citation type="submission" date="2014-06" db="EMBL/GenBank/DDBJ databases">
        <title>Genomes of Alteromonas australica, a world apart.</title>
        <authorList>
            <person name="Gonzaga A."/>
            <person name="Lopez-Perez M."/>
            <person name="Rodriguez-Valera F."/>
        </authorList>
    </citation>
    <scope>NUCLEOTIDE SEQUENCE [LARGE SCALE GENOMIC DNA]</scope>
    <source>
        <strain evidence="15 16">H 17</strain>
    </source>
</reference>
<evidence type="ECO:0000256" key="6">
    <source>
        <dbReference type="ARBA" id="ARBA00023077"/>
    </source>
</evidence>
<evidence type="ECO:0000256" key="12">
    <source>
        <dbReference type="SAM" id="SignalP"/>
    </source>
</evidence>
<accession>A0A075NX78</accession>
<dbReference type="GO" id="GO:0015344">
    <property type="term" value="F:siderophore uptake transmembrane transporter activity"/>
    <property type="evidence" value="ECO:0007669"/>
    <property type="project" value="TreeGrafter"/>
</dbReference>
<dbReference type="Proteomes" id="UP000056090">
    <property type="component" value="Chromosome"/>
</dbReference>
<evidence type="ECO:0000256" key="1">
    <source>
        <dbReference type="ARBA" id="ARBA00004571"/>
    </source>
</evidence>
<dbReference type="eggNOG" id="COG4773">
    <property type="taxonomic scope" value="Bacteria"/>
</dbReference>
<name>A0A075NX78_9ALTE</name>
<dbReference type="NCBIfam" id="TIGR01783">
    <property type="entry name" value="TonB-siderophor"/>
    <property type="match status" value="1"/>
</dbReference>
<proteinExistence type="inferred from homology"/>
<dbReference type="Pfam" id="PF00593">
    <property type="entry name" value="TonB_dep_Rec_b-barrel"/>
    <property type="match status" value="1"/>
</dbReference>
<dbReference type="PANTHER" id="PTHR32552">
    <property type="entry name" value="FERRICHROME IRON RECEPTOR-RELATED"/>
    <property type="match status" value="1"/>
</dbReference>
<dbReference type="InterPro" id="IPR000531">
    <property type="entry name" value="Beta-barrel_TonB"/>
</dbReference>
<dbReference type="EMBL" id="CP008849">
    <property type="protein sequence ID" value="AIF98058.1"/>
    <property type="molecule type" value="Genomic_DNA"/>
</dbReference>
<protein>
    <submittedName>
        <fullName evidence="15">TonB-dependent receptor</fullName>
    </submittedName>
</protein>
<evidence type="ECO:0000256" key="4">
    <source>
        <dbReference type="ARBA" id="ARBA00022452"/>
    </source>
</evidence>
<keyword evidence="12" id="KW-0732">Signal</keyword>
<dbReference type="GO" id="GO:0015891">
    <property type="term" value="P:siderophore transport"/>
    <property type="evidence" value="ECO:0007669"/>
    <property type="project" value="InterPro"/>
</dbReference>
<evidence type="ECO:0000256" key="9">
    <source>
        <dbReference type="ARBA" id="ARBA00023237"/>
    </source>
</evidence>
<dbReference type="InterPro" id="IPR010105">
    <property type="entry name" value="TonB_sidphr_rcpt"/>
</dbReference>
<evidence type="ECO:0000256" key="10">
    <source>
        <dbReference type="PROSITE-ProRule" id="PRU01360"/>
    </source>
</evidence>
<evidence type="ECO:0000256" key="2">
    <source>
        <dbReference type="ARBA" id="ARBA00009810"/>
    </source>
</evidence>
<dbReference type="InterPro" id="IPR036942">
    <property type="entry name" value="Beta-barrel_TonB_sf"/>
</dbReference>
<evidence type="ECO:0000256" key="7">
    <source>
        <dbReference type="ARBA" id="ARBA00023136"/>
    </source>
</evidence>
<dbReference type="Gene3D" id="2.40.170.20">
    <property type="entry name" value="TonB-dependent receptor, beta-barrel domain"/>
    <property type="match status" value="1"/>
</dbReference>
<dbReference type="SUPFAM" id="SSF56935">
    <property type="entry name" value="Porins"/>
    <property type="match status" value="1"/>
</dbReference>
<evidence type="ECO:0000256" key="8">
    <source>
        <dbReference type="ARBA" id="ARBA00023170"/>
    </source>
</evidence>
<dbReference type="GeneID" id="78254234"/>
<gene>
    <name evidence="15" type="ORF">EP13_04725</name>
</gene>
<evidence type="ECO:0000313" key="15">
    <source>
        <dbReference type="EMBL" id="AIF98058.1"/>
    </source>
</evidence>
<dbReference type="GO" id="GO:0009279">
    <property type="term" value="C:cell outer membrane"/>
    <property type="evidence" value="ECO:0007669"/>
    <property type="project" value="UniProtKB-SubCell"/>
</dbReference>
<keyword evidence="7 10" id="KW-0472">Membrane</keyword>
<keyword evidence="3 10" id="KW-0813">Transport</keyword>
<dbReference type="GO" id="GO:0038023">
    <property type="term" value="F:signaling receptor activity"/>
    <property type="evidence" value="ECO:0007669"/>
    <property type="project" value="InterPro"/>
</dbReference>
<dbReference type="InterPro" id="IPR012910">
    <property type="entry name" value="Plug_dom"/>
</dbReference>
<keyword evidence="6 11" id="KW-0798">TonB box</keyword>
<keyword evidence="8 15" id="KW-0675">Receptor</keyword>
<evidence type="ECO:0000259" key="13">
    <source>
        <dbReference type="Pfam" id="PF00593"/>
    </source>
</evidence>
<organism evidence="15 16">
    <name type="scientific">Alteromonas australica</name>
    <dbReference type="NCBI Taxonomy" id="589873"/>
    <lineage>
        <taxon>Bacteria</taxon>
        <taxon>Pseudomonadati</taxon>
        <taxon>Pseudomonadota</taxon>
        <taxon>Gammaproteobacteria</taxon>
        <taxon>Alteromonadales</taxon>
        <taxon>Alteromonadaceae</taxon>
        <taxon>Alteromonas/Salinimonas group</taxon>
        <taxon>Alteromonas</taxon>
    </lineage>
</organism>
<dbReference type="Pfam" id="PF07715">
    <property type="entry name" value="Plug"/>
    <property type="match status" value="1"/>
</dbReference>
<evidence type="ECO:0000259" key="14">
    <source>
        <dbReference type="Pfam" id="PF07715"/>
    </source>
</evidence>
<keyword evidence="5 10" id="KW-0812">Transmembrane</keyword>
<dbReference type="InterPro" id="IPR039426">
    <property type="entry name" value="TonB-dep_rcpt-like"/>
</dbReference>
<dbReference type="AlphaFoldDB" id="A0A075NX78"/>
<dbReference type="PANTHER" id="PTHR32552:SF82">
    <property type="entry name" value="FCUA PROTEIN"/>
    <property type="match status" value="1"/>
</dbReference>
<comment type="subcellular location">
    <subcellularLocation>
        <location evidence="1 10">Cell outer membrane</location>
        <topology evidence="1 10">Multi-pass membrane protein</topology>
    </subcellularLocation>
</comment>
<evidence type="ECO:0000256" key="3">
    <source>
        <dbReference type="ARBA" id="ARBA00022448"/>
    </source>
</evidence>
<comment type="similarity">
    <text evidence="2 10 11">Belongs to the TonB-dependent receptor family.</text>
</comment>
<dbReference type="InterPro" id="IPR037066">
    <property type="entry name" value="Plug_dom_sf"/>
</dbReference>
<feature type="domain" description="TonB-dependent receptor-like beta-barrel" evidence="13">
    <location>
        <begin position="261"/>
        <end position="681"/>
    </location>
</feature>
<feature type="chain" id="PRO_5001707891" evidence="12">
    <location>
        <begin position="32"/>
        <end position="714"/>
    </location>
</feature>
<sequence>MKTTPPLFNKQKLVLACCAALSATGHSTVFAQEETSEKELEVISVVGHKITEFEQQNDGGALGKRAIKDTPFSVDVISLEDMEIRQVNTLNSLFSREASVSVDGSAYSSFGDTIRVRGLPLDYTQSFKVNGMSINSFSGELPYEAFEQVTLIKGATGFMYGMAAPGGIVNYVTKRATSDALSANVGWRSDSVFSGHIDASTRFGNEDAYGLRVNLVKEDGDTYLDDGGIDRETASIALDAALTDNLLWTVDVIYSDRLVENSWNRFTVSMDNAEPLPDTVDGSRNLAVPGTYDGYTNMIAITGLEWNIDDNWQLKLDYDYSKNETSWIKSLNYLLNSDGDLSILTYEQYFDVDYDQIQGVLTGSFSTGAIEHNIVAGAAFQEASTYRNDGGEYGRIVTRNYATNNLYEQADVPTYVPTLQKDLALAWVDTQRSVFISDFIALNNEWELLIGIRSNEIEHEVSEYFSSSQDDYEDTAMSPTYALMYKPSASTTYYASYVESFEGQTSAVGEEYANANELLEPLESSQYELGVKTSGEGWSLSAAVFEIEQGATLVTEENYLIQEGVTLYQGIEFSGAYEITQNLSIYGDAMFLDAEYDKTTSNQGNDVAGAPDQQFTLQTNYNVEAIPGLTLNLGGKFHGEAALNAANAWEVPSYTLIYGGVSYATQIDNHAVTLIGSVDNLLDEEYWAVGDSYGGGNLRIGEPRTVALKVKVDF</sequence>
<feature type="domain" description="TonB-dependent receptor plug" evidence="14">
    <location>
        <begin position="67"/>
        <end position="168"/>
    </location>
</feature>
<evidence type="ECO:0000256" key="5">
    <source>
        <dbReference type="ARBA" id="ARBA00022692"/>
    </source>
</evidence>
<evidence type="ECO:0000313" key="16">
    <source>
        <dbReference type="Proteomes" id="UP000056090"/>
    </source>
</evidence>
<dbReference type="CDD" id="cd01347">
    <property type="entry name" value="ligand_gated_channel"/>
    <property type="match status" value="1"/>
</dbReference>
<dbReference type="PROSITE" id="PS52016">
    <property type="entry name" value="TONB_DEPENDENT_REC_3"/>
    <property type="match status" value="1"/>
</dbReference>
<keyword evidence="4 10" id="KW-1134">Transmembrane beta strand</keyword>
<feature type="signal peptide" evidence="12">
    <location>
        <begin position="1"/>
        <end position="31"/>
    </location>
</feature>
<dbReference type="RefSeq" id="WP_044056263.1">
    <property type="nucleotide sequence ID" value="NZ_CBCSKJ010000001.1"/>
</dbReference>
<keyword evidence="9 10" id="KW-0998">Cell outer membrane</keyword>
<dbReference type="KEGG" id="aal:EP13_04725"/>
<dbReference type="Gene3D" id="2.170.130.10">
    <property type="entry name" value="TonB-dependent receptor, plug domain"/>
    <property type="match status" value="1"/>
</dbReference>